<dbReference type="RefSeq" id="YP_010669644.1">
    <property type="nucleotide sequence ID" value="NC_070961.1"/>
</dbReference>
<name>A0A873WDZ6_9CAUD</name>
<reference evidence="1" key="1">
    <citation type="submission" date="2020-10" db="EMBL/GenBank/DDBJ databases">
        <title>The Isolation and Genome Sequence of a Novel Cyanophage S-H9-1 from the Yellow Sea, China.</title>
        <authorList>
            <person name="Jiang T."/>
        </authorList>
    </citation>
    <scope>NUCLEOTIDE SEQUENCE</scope>
</reference>
<accession>A0A873WDZ6</accession>
<dbReference type="KEGG" id="vg:77945827"/>
<sequence>MPENTEVNSFQGEVSIVDKISNNDRSSAIDAIQDLLFAKASDAMADYKKIVANTFFDEPTETETDETDNGTD</sequence>
<organism evidence="1 2">
    <name type="scientific">Synechococcus phage S-H9-1</name>
    <dbReference type="NCBI Taxonomy" id="2783674"/>
    <lineage>
        <taxon>Viruses</taxon>
        <taxon>Duplodnaviria</taxon>
        <taxon>Heunggongvirae</taxon>
        <taxon>Uroviricota</taxon>
        <taxon>Caudoviricetes</taxon>
        <taxon>Pantevenvirales</taxon>
        <taxon>Kyanoviridae</taxon>
        <taxon>Scyllavirus</taxon>
        <taxon>Scyllavirus aitchnine</taxon>
    </lineage>
</organism>
<keyword evidence="2" id="KW-1185">Reference proteome</keyword>
<evidence type="ECO:0000313" key="2">
    <source>
        <dbReference type="Proteomes" id="UP000663288"/>
    </source>
</evidence>
<dbReference type="EMBL" id="MW117966">
    <property type="protein sequence ID" value="QPB08228.1"/>
    <property type="molecule type" value="Genomic_DNA"/>
</dbReference>
<protein>
    <submittedName>
        <fullName evidence="1">Uncharacterized protein</fullName>
    </submittedName>
</protein>
<dbReference type="GeneID" id="77945827"/>
<dbReference type="Proteomes" id="UP000663288">
    <property type="component" value="Segment"/>
</dbReference>
<proteinExistence type="predicted"/>
<evidence type="ECO:0000313" key="1">
    <source>
        <dbReference type="EMBL" id="QPB08228.1"/>
    </source>
</evidence>